<proteinExistence type="predicted"/>
<reference evidence="1" key="1">
    <citation type="submission" date="2021-06" db="EMBL/GenBank/DDBJ databases">
        <authorList>
            <person name="Kallberg Y."/>
            <person name="Tangrot J."/>
            <person name="Rosling A."/>
        </authorList>
    </citation>
    <scope>NUCLEOTIDE SEQUENCE</scope>
    <source>
        <strain evidence="1">CL356</strain>
    </source>
</reference>
<evidence type="ECO:0000313" key="2">
    <source>
        <dbReference type="Proteomes" id="UP000789525"/>
    </source>
</evidence>
<evidence type="ECO:0000313" key="1">
    <source>
        <dbReference type="EMBL" id="CAG8442897.1"/>
    </source>
</evidence>
<name>A0ACA9JZ37_9GLOM</name>
<comment type="caution">
    <text evidence="1">The sequence shown here is derived from an EMBL/GenBank/DDBJ whole genome shotgun (WGS) entry which is preliminary data.</text>
</comment>
<gene>
    <name evidence="1" type="ORF">ACOLOM_LOCUS348</name>
</gene>
<accession>A0ACA9JZ37</accession>
<keyword evidence="2" id="KW-1185">Reference proteome</keyword>
<organism evidence="1 2">
    <name type="scientific">Acaulospora colombiana</name>
    <dbReference type="NCBI Taxonomy" id="27376"/>
    <lineage>
        <taxon>Eukaryota</taxon>
        <taxon>Fungi</taxon>
        <taxon>Fungi incertae sedis</taxon>
        <taxon>Mucoromycota</taxon>
        <taxon>Glomeromycotina</taxon>
        <taxon>Glomeromycetes</taxon>
        <taxon>Diversisporales</taxon>
        <taxon>Acaulosporaceae</taxon>
        <taxon>Acaulospora</taxon>
    </lineage>
</organism>
<protein>
    <submittedName>
        <fullName evidence="1">3894_t:CDS:1</fullName>
    </submittedName>
</protein>
<dbReference type="Proteomes" id="UP000789525">
    <property type="component" value="Unassembled WGS sequence"/>
</dbReference>
<dbReference type="EMBL" id="CAJVPT010000325">
    <property type="protein sequence ID" value="CAG8442897.1"/>
    <property type="molecule type" value="Genomic_DNA"/>
</dbReference>
<sequence>MTPPFPPEIYRNIFKLLDTNSLHSSLHVSRLWCTYVIPLLWQNPLQIVFNKEGSLVKSVTSIIEAYLACLSSESRVRLIEGGFMPPTRVPAFKYPKYLNSLNYWLFHDSIATLILKEPLAQRKSTKLLKLILEELLKLFFSHSENIRSLEYDTPVVFDYRNLEQSLDPVFIRLSELPGFDISRLSRLKSFSCRADTPPELIYTISRVSTGLQRIDIHQGSNDEALSALINSQVNLQHFEMITCNEAKKVLSALQKKSKTLRKVSISGGCAISFDSFLQCPNLEELSLMFPARLPGSEKRWISIDEAEANRTELPSILEYHIQFLAVLHGQALQYQNIYSSQVEWNLSSEGEYISSRNHGNPDTINTAKLMRLVIRRGNQRIKKIIDLIKFANSTLKILNLELVNSKDPEELPHLISTIIQLCPNLVSIHLNIPNQSLSNLPNLFSKCPNLEEIFLTGDPDQQDISEILYKLGPVVPRGLQFLALGIQTWTYDMSSINCFFYCCKNRIDNLPFNFALDTNFKSDLFKLCEKHRKKGVLKLLVPNF</sequence>